<proteinExistence type="predicted"/>
<reference evidence="2" key="1">
    <citation type="journal article" date="2019" name="Int. J. Syst. Evol. Microbiol.">
        <title>The Global Catalogue of Microorganisms (GCM) 10K type strain sequencing project: providing services to taxonomists for standard genome sequencing and annotation.</title>
        <authorList>
            <consortium name="The Broad Institute Genomics Platform"/>
            <consortium name="The Broad Institute Genome Sequencing Center for Infectious Disease"/>
            <person name="Wu L."/>
            <person name="Ma J."/>
        </authorList>
    </citation>
    <scope>NUCLEOTIDE SEQUENCE [LARGE SCALE GENOMIC DNA]</scope>
    <source>
        <strain evidence="2">JCM 4733</strain>
    </source>
</reference>
<accession>A0ABQ3D0J2</accession>
<gene>
    <name evidence="1" type="ORF">GCM10010345_65180</name>
</gene>
<dbReference type="Proteomes" id="UP000653644">
    <property type="component" value="Unassembled WGS sequence"/>
</dbReference>
<comment type="caution">
    <text evidence="1">The sequence shown here is derived from an EMBL/GenBank/DDBJ whole genome shotgun (WGS) entry which is preliminary data.</text>
</comment>
<sequence length="103" mass="11284">MALGRDGVRGRAPISVPIAHPHHTVADSTCDAIHAAVMCRIHIRHIRPDSSAGQVYVVLYDIDSEPRAQELAAALHAGSTPLGKQWGTGRGQCRRVRFRLWRG</sequence>
<name>A0ABQ3D0J2_9ACTN</name>
<organism evidence="1 2">
    <name type="scientific">Streptomyces canarius</name>
    <dbReference type="NCBI Taxonomy" id="285453"/>
    <lineage>
        <taxon>Bacteria</taxon>
        <taxon>Bacillati</taxon>
        <taxon>Actinomycetota</taxon>
        <taxon>Actinomycetes</taxon>
        <taxon>Kitasatosporales</taxon>
        <taxon>Streptomycetaceae</taxon>
        <taxon>Streptomyces</taxon>
    </lineage>
</organism>
<evidence type="ECO:0000313" key="2">
    <source>
        <dbReference type="Proteomes" id="UP000653644"/>
    </source>
</evidence>
<evidence type="ECO:0000313" key="1">
    <source>
        <dbReference type="EMBL" id="GHA51603.1"/>
    </source>
</evidence>
<protein>
    <submittedName>
        <fullName evidence="1">Uncharacterized protein</fullName>
    </submittedName>
</protein>
<keyword evidence="2" id="KW-1185">Reference proteome</keyword>
<dbReference type="EMBL" id="BMVN01000030">
    <property type="protein sequence ID" value="GHA51603.1"/>
    <property type="molecule type" value="Genomic_DNA"/>
</dbReference>